<dbReference type="PANTHER" id="PTHR33133">
    <property type="entry name" value="OS08G0107100 PROTEIN-RELATED"/>
    <property type="match status" value="1"/>
</dbReference>
<keyword evidence="1" id="KW-0472">Membrane</keyword>
<keyword evidence="2" id="KW-1185">Reference proteome</keyword>
<protein>
    <submittedName>
        <fullName evidence="3">Uncharacterized protein</fullName>
    </submittedName>
</protein>
<dbReference type="PANTHER" id="PTHR33133:SF7">
    <property type="entry name" value="F26K24.10 PROTEIN-RELATED"/>
    <property type="match status" value="1"/>
</dbReference>
<dbReference type="GeneID" id="113717716"/>
<gene>
    <name evidence="3" type="primary">LOC113717716</name>
</gene>
<dbReference type="Proteomes" id="UP001652660">
    <property type="component" value="Chromosome 11e"/>
</dbReference>
<accession>A0A6P6V8N4</accession>
<organism evidence="2 3">
    <name type="scientific">Coffea arabica</name>
    <name type="common">Arabian coffee</name>
    <dbReference type="NCBI Taxonomy" id="13443"/>
    <lineage>
        <taxon>Eukaryota</taxon>
        <taxon>Viridiplantae</taxon>
        <taxon>Streptophyta</taxon>
        <taxon>Embryophyta</taxon>
        <taxon>Tracheophyta</taxon>
        <taxon>Spermatophyta</taxon>
        <taxon>Magnoliopsida</taxon>
        <taxon>eudicotyledons</taxon>
        <taxon>Gunneridae</taxon>
        <taxon>Pentapetalae</taxon>
        <taxon>asterids</taxon>
        <taxon>lamiids</taxon>
        <taxon>Gentianales</taxon>
        <taxon>Rubiaceae</taxon>
        <taxon>Ixoroideae</taxon>
        <taxon>Gardenieae complex</taxon>
        <taxon>Bertiereae - Coffeeae clade</taxon>
        <taxon>Coffeeae</taxon>
        <taxon>Coffea</taxon>
    </lineage>
</organism>
<reference evidence="2" key="1">
    <citation type="journal article" date="2025" name="Foods">
        <title>Unveiling the Microbial Signatures of Arabica Coffee Cherries: Insights into Ripeness Specific Diversity, Functional Traits, and Implications for Quality and Safety.</title>
        <authorList>
            <consortium name="RefSeq"/>
            <person name="Tenea G.N."/>
            <person name="Cifuentes V."/>
            <person name="Reyes P."/>
            <person name="Cevallos-Vallejos M."/>
        </authorList>
    </citation>
    <scope>NUCLEOTIDE SEQUENCE [LARGE SCALE GENOMIC DNA]</scope>
</reference>
<keyword evidence="1" id="KW-0812">Transmembrane</keyword>
<dbReference type="OrthoDB" id="1934322at2759"/>
<sequence length="398" mass="44759">MRPDPILHVPPVHYHPKKRIHLRFSLFSSDHSVVPRWLRVPPSPNQSNLPLRCRPRERSAQILYSIMSTTNSQILNLWGVLSESKRIINAHSRHFLALSVIFLLPLSFSLIIYPTLQSTFLSSDSLIPQQSLFVSSPYASPQPTTAQFLLPLVYTLFVLLLSLLAVATITYSTFHGFYGRPVKLMSSFKSTLYSFLPLVSSFLVSQFIVAVIISLLGLFAALIYKSLQLYGLDMDFDSKYFLGFSILIAIMVGLVLVWLQVNWSLGSVVVVVESKWGFEPLQRSYYLLSGMKRVALSMLLFYGLAIGLLVWGCSTSVANAGQASGWWRWTFVLQTVVSSAFITLLMLHNVAANVVLYMYCKALHGELAFEIAEEFACQYVSLPFDCQKVPHIVSVVEV</sequence>
<keyword evidence="1" id="KW-1133">Transmembrane helix</keyword>
<feature type="transmembrane region" description="Helical" evidence="1">
    <location>
        <begin position="148"/>
        <end position="174"/>
    </location>
</feature>
<feature type="transmembrane region" description="Helical" evidence="1">
    <location>
        <begin position="195"/>
        <end position="224"/>
    </location>
</feature>
<feature type="transmembrane region" description="Helical" evidence="1">
    <location>
        <begin position="244"/>
        <end position="272"/>
    </location>
</feature>
<dbReference type="AlphaFoldDB" id="A0A6P6V8N4"/>
<feature type="transmembrane region" description="Helical" evidence="1">
    <location>
        <begin position="95"/>
        <end position="116"/>
    </location>
</feature>
<evidence type="ECO:0000313" key="3">
    <source>
        <dbReference type="RefSeq" id="XP_027098312.2"/>
    </source>
</evidence>
<evidence type="ECO:0000256" key="1">
    <source>
        <dbReference type="SAM" id="Phobius"/>
    </source>
</evidence>
<evidence type="ECO:0000313" key="2">
    <source>
        <dbReference type="Proteomes" id="UP001652660"/>
    </source>
</evidence>
<feature type="transmembrane region" description="Helical" evidence="1">
    <location>
        <begin position="293"/>
        <end position="311"/>
    </location>
</feature>
<reference evidence="3" key="2">
    <citation type="submission" date="2025-08" db="UniProtKB">
        <authorList>
            <consortium name="RefSeq"/>
        </authorList>
    </citation>
    <scope>IDENTIFICATION</scope>
    <source>
        <tissue evidence="3">Leaves</tissue>
    </source>
</reference>
<proteinExistence type="predicted"/>
<dbReference type="RefSeq" id="XP_027098312.2">
    <property type="nucleotide sequence ID" value="XM_027242511.2"/>
</dbReference>
<name>A0A6P6V8N4_COFAR</name>
<feature type="transmembrane region" description="Helical" evidence="1">
    <location>
        <begin position="331"/>
        <end position="359"/>
    </location>
</feature>